<gene>
    <name evidence="2" type="ORF">E3O11_10345</name>
    <name evidence="1" type="ORF">SAMN05216274_12149</name>
</gene>
<reference evidence="1 3" key="1">
    <citation type="submission" date="2016-10" db="EMBL/GenBank/DDBJ databases">
        <authorList>
            <person name="Varghese N."/>
            <person name="Submissions S."/>
        </authorList>
    </citation>
    <scope>NUCLEOTIDE SEQUENCE [LARGE SCALE GENOMIC DNA]</scope>
    <source>
        <strain evidence="1 3">GMCC 1.11211</strain>
    </source>
</reference>
<evidence type="ECO:0000313" key="1">
    <source>
        <dbReference type="EMBL" id="SFH91613.1"/>
    </source>
</evidence>
<dbReference type="EMBL" id="FOPW01000021">
    <property type="protein sequence ID" value="SFH91613.1"/>
    <property type="molecule type" value="Genomic_DNA"/>
</dbReference>
<dbReference type="Proteomes" id="UP000199681">
    <property type="component" value="Unassembled WGS sequence"/>
</dbReference>
<organism evidence="2 4">
    <name type="scientific">Cryobacterium levicorallinum</name>
    <dbReference type="NCBI Taxonomy" id="995038"/>
    <lineage>
        <taxon>Bacteria</taxon>
        <taxon>Bacillati</taxon>
        <taxon>Actinomycetota</taxon>
        <taxon>Actinomycetes</taxon>
        <taxon>Micrococcales</taxon>
        <taxon>Microbacteriaceae</taxon>
        <taxon>Cryobacterium</taxon>
    </lineage>
</organism>
<evidence type="ECO:0000313" key="4">
    <source>
        <dbReference type="Proteomes" id="UP000297963"/>
    </source>
</evidence>
<evidence type="ECO:0000313" key="2">
    <source>
        <dbReference type="EMBL" id="TFB83987.1"/>
    </source>
</evidence>
<evidence type="ECO:0008006" key="5">
    <source>
        <dbReference type="Google" id="ProtNLM"/>
    </source>
</evidence>
<dbReference type="EMBL" id="SOFE01000021">
    <property type="protein sequence ID" value="TFB83987.1"/>
    <property type="molecule type" value="Genomic_DNA"/>
</dbReference>
<sequence>MAYNVSQKLIASHLASGEMVPGTEIGLQIDQTLAQDATGTLVMLELGRGGPRFSSLRLTRVRPVVFEGQHGGVTPHV</sequence>
<dbReference type="Proteomes" id="UP000297963">
    <property type="component" value="Unassembled WGS sequence"/>
</dbReference>
<comment type="caution">
    <text evidence="2">The sequence shown here is derived from an EMBL/GenBank/DDBJ whole genome shotgun (WGS) entry which is preliminary data.</text>
</comment>
<protein>
    <recommendedName>
        <fullName evidence="5">Aconitate hydratase</fullName>
    </recommendedName>
</protein>
<dbReference type="AlphaFoldDB" id="A0A1I3DY89"/>
<reference evidence="2 4" key="2">
    <citation type="submission" date="2019-03" db="EMBL/GenBank/DDBJ databases">
        <title>Genomics of glacier-inhabiting Cryobacterium strains.</title>
        <authorList>
            <person name="Liu Q."/>
            <person name="Xin Y.-H."/>
        </authorList>
    </citation>
    <scope>NUCLEOTIDE SEQUENCE [LARGE SCALE GENOMIC DNA]</scope>
    <source>
        <strain evidence="2 4">Hh34</strain>
    </source>
</reference>
<name>A0A1I3DY89_9MICO</name>
<keyword evidence="3" id="KW-1185">Reference proteome</keyword>
<dbReference type="STRING" id="995038.SAMN05216274_12149"/>
<accession>A0A1I3DY89</accession>
<proteinExistence type="predicted"/>
<evidence type="ECO:0000313" key="3">
    <source>
        <dbReference type="Proteomes" id="UP000199681"/>
    </source>
</evidence>